<evidence type="ECO:0000256" key="1">
    <source>
        <dbReference type="ARBA" id="ARBA00004141"/>
    </source>
</evidence>
<dbReference type="RefSeq" id="WP_091287496.1">
    <property type="nucleotide sequence ID" value="NZ_FNON01000001.1"/>
</dbReference>
<evidence type="ECO:0000259" key="6">
    <source>
        <dbReference type="Pfam" id="PF13515"/>
    </source>
</evidence>
<evidence type="ECO:0000256" key="3">
    <source>
        <dbReference type="ARBA" id="ARBA00022989"/>
    </source>
</evidence>
<evidence type="ECO:0000256" key="5">
    <source>
        <dbReference type="SAM" id="Phobius"/>
    </source>
</evidence>
<dbReference type="AlphaFoldDB" id="A0A1H2VG10"/>
<accession>A0A1H2VG10</accession>
<proteinExistence type="predicted"/>
<feature type="domain" description="Integral membrane bound transporter" evidence="6">
    <location>
        <begin position="38"/>
        <end position="160"/>
    </location>
</feature>
<keyword evidence="3 5" id="KW-1133">Transmembrane helix</keyword>
<reference evidence="7 8" key="1">
    <citation type="submission" date="2016-10" db="EMBL/GenBank/DDBJ databases">
        <authorList>
            <person name="de Groot N.N."/>
        </authorList>
    </citation>
    <scope>NUCLEOTIDE SEQUENCE [LARGE SCALE GENOMIC DNA]</scope>
    <source>
        <strain evidence="7 8">CPCC 202699</strain>
    </source>
</reference>
<dbReference type="STRING" id="589385.SAMN05421504_1011202"/>
<evidence type="ECO:0000256" key="4">
    <source>
        <dbReference type="ARBA" id="ARBA00023136"/>
    </source>
</evidence>
<dbReference type="GO" id="GO:0016020">
    <property type="term" value="C:membrane"/>
    <property type="evidence" value="ECO:0007669"/>
    <property type="project" value="UniProtKB-SubCell"/>
</dbReference>
<name>A0A1H2VG10_9PSEU</name>
<keyword evidence="8" id="KW-1185">Reference proteome</keyword>
<evidence type="ECO:0000313" key="7">
    <source>
        <dbReference type="EMBL" id="SDW66819.1"/>
    </source>
</evidence>
<dbReference type="InterPro" id="IPR049453">
    <property type="entry name" value="Memb_transporter_dom"/>
</dbReference>
<feature type="transmembrane region" description="Helical" evidence="5">
    <location>
        <begin position="82"/>
        <end position="114"/>
    </location>
</feature>
<dbReference type="OrthoDB" id="4458428at2"/>
<feature type="transmembrane region" description="Helical" evidence="5">
    <location>
        <begin position="52"/>
        <end position="70"/>
    </location>
</feature>
<keyword evidence="4 5" id="KW-0472">Membrane</keyword>
<dbReference type="EMBL" id="FNON01000001">
    <property type="protein sequence ID" value="SDW66819.1"/>
    <property type="molecule type" value="Genomic_DNA"/>
</dbReference>
<protein>
    <submittedName>
        <fullName evidence="7">Aromatic acid exporter family member 1</fullName>
    </submittedName>
</protein>
<sequence length="346" mass="36304">MTPAGRLGAWFGRVSRIPGEERRVLVQAAKAAFAAVVAWVLATAVLKLPQPFLAPYAAVFLVEATVYRSVRGFAQQVASVAAGVVLAAGVATAIPSVTVALGVVVFVGLVIGSWRGLGESGVWVGLTGLLLISYGSATQESLLVDRLAETALGAGVGAAVNAVILPPLYGERLAAATDRLSRAFARLLESTSRLMCADEDAGEWLEQAGDAQSLVGAAEDAMGWIREGRWLNLRRRNDRSERPLATLVGVWPPLRQLVDAFRAAAGRDDPATYPGPAARDAAAALLDALADAVRAIGDDHAPDLVRCRERLAEADRHLLAPTGDLTSTLGLGAILLPARQVLERLS</sequence>
<comment type="subcellular location">
    <subcellularLocation>
        <location evidence="1">Membrane</location>
        <topology evidence="1">Multi-pass membrane protein</topology>
    </subcellularLocation>
</comment>
<dbReference type="Proteomes" id="UP000199515">
    <property type="component" value="Unassembled WGS sequence"/>
</dbReference>
<gene>
    <name evidence="7" type="ORF">SAMN05421504_1011202</name>
</gene>
<feature type="transmembrane region" description="Helical" evidence="5">
    <location>
        <begin position="24"/>
        <end position="46"/>
    </location>
</feature>
<evidence type="ECO:0000256" key="2">
    <source>
        <dbReference type="ARBA" id="ARBA00022692"/>
    </source>
</evidence>
<keyword evidence="2 5" id="KW-0812">Transmembrane</keyword>
<organism evidence="7 8">
    <name type="scientific">Amycolatopsis xylanica</name>
    <dbReference type="NCBI Taxonomy" id="589385"/>
    <lineage>
        <taxon>Bacteria</taxon>
        <taxon>Bacillati</taxon>
        <taxon>Actinomycetota</taxon>
        <taxon>Actinomycetes</taxon>
        <taxon>Pseudonocardiales</taxon>
        <taxon>Pseudonocardiaceae</taxon>
        <taxon>Amycolatopsis</taxon>
    </lineage>
</organism>
<feature type="transmembrane region" description="Helical" evidence="5">
    <location>
        <begin position="120"/>
        <end position="137"/>
    </location>
</feature>
<dbReference type="Pfam" id="PF13515">
    <property type="entry name" value="FUSC_2"/>
    <property type="match status" value="1"/>
</dbReference>
<evidence type="ECO:0000313" key="8">
    <source>
        <dbReference type="Proteomes" id="UP000199515"/>
    </source>
</evidence>